<dbReference type="InterPro" id="IPR017853">
    <property type="entry name" value="GH"/>
</dbReference>
<keyword evidence="6" id="KW-0119">Carbohydrate metabolism</keyword>
<feature type="domain" description="GH18" evidence="11">
    <location>
        <begin position="54"/>
        <end position="401"/>
    </location>
</feature>
<dbReference type="EMBL" id="ML732198">
    <property type="protein sequence ID" value="KAB8075199.1"/>
    <property type="molecule type" value="Genomic_DNA"/>
</dbReference>
<keyword evidence="4 9" id="KW-0378">Hydrolase</keyword>
<dbReference type="GO" id="GO:0008061">
    <property type="term" value="F:chitin binding"/>
    <property type="evidence" value="ECO:0007669"/>
    <property type="project" value="InterPro"/>
</dbReference>
<dbReference type="SUPFAM" id="SSF51445">
    <property type="entry name" value="(Trans)glycosidases"/>
    <property type="match status" value="1"/>
</dbReference>
<evidence type="ECO:0000256" key="6">
    <source>
        <dbReference type="ARBA" id="ARBA00023277"/>
    </source>
</evidence>
<evidence type="ECO:0000256" key="8">
    <source>
        <dbReference type="ARBA" id="ARBA00023326"/>
    </source>
</evidence>
<gene>
    <name evidence="12" type="ORF">BDV29DRAFT_201043</name>
</gene>
<dbReference type="Gene3D" id="3.10.50.10">
    <property type="match status" value="1"/>
</dbReference>
<dbReference type="PROSITE" id="PS01095">
    <property type="entry name" value="GH18_1"/>
    <property type="match status" value="1"/>
</dbReference>
<keyword evidence="8" id="KW-0624">Polysaccharide degradation</keyword>
<name>A0A5N5X3K3_9EURO</name>
<protein>
    <recommendedName>
        <fullName evidence="3">chitinase</fullName>
        <ecNumber evidence="3">3.2.1.14</ecNumber>
    </recommendedName>
</protein>
<dbReference type="InterPro" id="IPR001579">
    <property type="entry name" value="Glyco_hydro_18_chit_AS"/>
</dbReference>
<evidence type="ECO:0000256" key="9">
    <source>
        <dbReference type="RuleBase" id="RU000489"/>
    </source>
</evidence>
<evidence type="ECO:0000313" key="12">
    <source>
        <dbReference type="EMBL" id="KAB8075199.1"/>
    </source>
</evidence>
<keyword evidence="13" id="KW-1185">Reference proteome</keyword>
<evidence type="ECO:0000256" key="1">
    <source>
        <dbReference type="ARBA" id="ARBA00000822"/>
    </source>
</evidence>
<evidence type="ECO:0000256" key="3">
    <source>
        <dbReference type="ARBA" id="ARBA00012729"/>
    </source>
</evidence>
<dbReference type="OrthoDB" id="73875at2759"/>
<dbReference type="InterPro" id="IPR001223">
    <property type="entry name" value="Glyco_hydro18_cat"/>
</dbReference>
<dbReference type="PANTHER" id="PTHR11177">
    <property type="entry name" value="CHITINASE"/>
    <property type="match status" value="1"/>
</dbReference>
<feature type="region of interest" description="Disordered" evidence="10">
    <location>
        <begin position="12"/>
        <end position="49"/>
    </location>
</feature>
<reference evidence="12 13" key="1">
    <citation type="submission" date="2019-04" db="EMBL/GenBank/DDBJ databases">
        <title>Friends and foes A comparative genomics study of 23 Aspergillus species from section Flavi.</title>
        <authorList>
            <consortium name="DOE Joint Genome Institute"/>
            <person name="Kjaerbolling I."/>
            <person name="Vesth T."/>
            <person name="Frisvad J.C."/>
            <person name="Nybo J.L."/>
            <person name="Theobald S."/>
            <person name="Kildgaard S."/>
            <person name="Isbrandt T."/>
            <person name="Kuo A."/>
            <person name="Sato A."/>
            <person name="Lyhne E.K."/>
            <person name="Kogle M.E."/>
            <person name="Wiebenga A."/>
            <person name="Kun R.S."/>
            <person name="Lubbers R.J."/>
            <person name="Makela M.R."/>
            <person name="Barry K."/>
            <person name="Chovatia M."/>
            <person name="Clum A."/>
            <person name="Daum C."/>
            <person name="Haridas S."/>
            <person name="He G."/>
            <person name="LaButti K."/>
            <person name="Lipzen A."/>
            <person name="Mondo S."/>
            <person name="Riley R."/>
            <person name="Salamov A."/>
            <person name="Simmons B.A."/>
            <person name="Magnuson J.K."/>
            <person name="Henrissat B."/>
            <person name="Mortensen U.H."/>
            <person name="Larsen T.O."/>
            <person name="Devries R.P."/>
            <person name="Grigoriev I.V."/>
            <person name="Machida M."/>
            <person name="Baker S.E."/>
            <person name="Andersen M.R."/>
        </authorList>
    </citation>
    <scope>NUCLEOTIDE SEQUENCE [LARGE SCALE GENOMIC DNA]</scope>
    <source>
        <strain evidence="12 13">CBS 151.66</strain>
    </source>
</reference>
<evidence type="ECO:0000256" key="7">
    <source>
        <dbReference type="ARBA" id="ARBA00023295"/>
    </source>
</evidence>
<dbReference type="Pfam" id="PF00704">
    <property type="entry name" value="Glyco_hydro_18"/>
    <property type="match status" value="1"/>
</dbReference>
<dbReference type="Proteomes" id="UP000326565">
    <property type="component" value="Unassembled WGS sequence"/>
</dbReference>
<evidence type="ECO:0000256" key="4">
    <source>
        <dbReference type="ARBA" id="ARBA00022801"/>
    </source>
</evidence>
<evidence type="ECO:0000256" key="2">
    <source>
        <dbReference type="ARBA" id="ARBA00008682"/>
    </source>
</evidence>
<dbReference type="SUPFAM" id="SSF54556">
    <property type="entry name" value="Chitinase insertion domain"/>
    <property type="match status" value="1"/>
</dbReference>
<dbReference type="InterPro" id="IPR029070">
    <property type="entry name" value="Chitinase_insertion_sf"/>
</dbReference>
<dbReference type="GO" id="GO:0008843">
    <property type="term" value="F:endochitinase activity"/>
    <property type="evidence" value="ECO:0007669"/>
    <property type="project" value="UniProtKB-EC"/>
</dbReference>
<dbReference type="AlphaFoldDB" id="A0A5N5X3K3"/>
<evidence type="ECO:0000313" key="13">
    <source>
        <dbReference type="Proteomes" id="UP000326565"/>
    </source>
</evidence>
<feature type="compositionally biased region" description="Low complexity" evidence="10">
    <location>
        <begin position="17"/>
        <end position="35"/>
    </location>
</feature>
<comment type="similarity">
    <text evidence="2">Belongs to the glycosyl hydrolase 18 family. Chitinase class V subfamily.</text>
</comment>
<dbReference type="Gene3D" id="3.20.20.80">
    <property type="entry name" value="Glycosidases"/>
    <property type="match status" value="1"/>
</dbReference>
<proteinExistence type="inferred from homology"/>
<organism evidence="12 13">
    <name type="scientific">Aspergillus leporis</name>
    <dbReference type="NCBI Taxonomy" id="41062"/>
    <lineage>
        <taxon>Eukaryota</taxon>
        <taxon>Fungi</taxon>
        <taxon>Dikarya</taxon>
        <taxon>Ascomycota</taxon>
        <taxon>Pezizomycotina</taxon>
        <taxon>Eurotiomycetes</taxon>
        <taxon>Eurotiomycetidae</taxon>
        <taxon>Eurotiales</taxon>
        <taxon>Aspergillaceae</taxon>
        <taxon>Aspergillus</taxon>
        <taxon>Aspergillus subgen. Circumdati</taxon>
    </lineage>
</organism>
<dbReference type="SMART" id="SM00636">
    <property type="entry name" value="Glyco_18"/>
    <property type="match status" value="1"/>
</dbReference>
<dbReference type="PANTHER" id="PTHR11177:SF397">
    <property type="entry name" value="CHITINASE"/>
    <property type="match status" value="1"/>
</dbReference>
<comment type="catalytic activity">
    <reaction evidence="1">
        <text>Random endo-hydrolysis of N-acetyl-beta-D-glucosaminide (1-&gt;4)-beta-linkages in chitin and chitodextrins.</text>
        <dbReference type="EC" id="3.2.1.14"/>
    </reaction>
</comment>
<dbReference type="PROSITE" id="PS51910">
    <property type="entry name" value="GH18_2"/>
    <property type="match status" value="1"/>
</dbReference>
<keyword evidence="7 9" id="KW-0326">Glycosidase</keyword>
<dbReference type="GO" id="GO:0006032">
    <property type="term" value="P:chitin catabolic process"/>
    <property type="evidence" value="ECO:0007669"/>
    <property type="project" value="UniProtKB-KW"/>
</dbReference>
<evidence type="ECO:0000256" key="5">
    <source>
        <dbReference type="ARBA" id="ARBA00023024"/>
    </source>
</evidence>
<accession>A0A5N5X3K3</accession>
<evidence type="ECO:0000259" key="11">
    <source>
        <dbReference type="PROSITE" id="PS51910"/>
    </source>
</evidence>
<dbReference type="EC" id="3.2.1.14" evidence="3"/>
<dbReference type="InterPro" id="IPR050314">
    <property type="entry name" value="Glycosyl_Hydrlase_18"/>
</dbReference>
<sequence>MQPLQVLLVLEMTAARSPSTPSSSSQSGTKPSVSPSAPPDALPPSGGSGCSPGKVVAGYWEGWNMGRPCGNMKPEEIPVESLTHLIFSFGFVAPNTFMIQPMPGTEAGLFTQITNVKKKNPRLKVLIALGGWSHTDPGPYQNVFTTMASTPEKRENFIKNLLTFLPQYGFDGVDIDWEYPSAEDRGGRPCDKENFTKLLQEMKQAFEGRYLVTFAAPMSSWYLRGYDLKGASEAADWIHVMAYDIHGTWESHKQALGHTNLSDINKALDIFLQAGVSPNKLVLGTAFYGRSYKLADARCTTPGCMFTDGGDQGPCSKTDGYLSYNEISDIVKGGAKPALDQAGAMKYLTWGRNNWIAYDDPQTIKMKVDYANQKGLKGVMSWAIDLDDEQRSLTKALSGHW</sequence>
<evidence type="ECO:0000256" key="10">
    <source>
        <dbReference type="SAM" id="MobiDB-lite"/>
    </source>
</evidence>
<dbReference type="InterPro" id="IPR011583">
    <property type="entry name" value="Chitinase_II/V-like_cat"/>
</dbReference>
<keyword evidence="5" id="KW-0146">Chitin degradation</keyword>
<dbReference type="GO" id="GO:0000272">
    <property type="term" value="P:polysaccharide catabolic process"/>
    <property type="evidence" value="ECO:0007669"/>
    <property type="project" value="UniProtKB-KW"/>
</dbReference>